<comment type="catalytic activity">
    <reaction evidence="5 6">
        <text>cytidine(34) in tRNA(Ile2) + L-lysine + ATP = lysidine(34) in tRNA(Ile2) + AMP + diphosphate + H(+)</text>
        <dbReference type="Rhea" id="RHEA:43744"/>
        <dbReference type="Rhea" id="RHEA-COMP:10625"/>
        <dbReference type="Rhea" id="RHEA-COMP:10670"/>
        <dbReference type="ChEBI" id="CHEBI:15378"/>
        <dbReference type="ChEBI" id="CHEBI:30616"/>
        <dbReference type="ChEBI" id="CHEBI:32551"/>
        <dbReference type="ChEBI" id="CHEBI:33019"/>
        <dbReference type="ChEBI" id="CHEBI:82748"/>
        <dbReference type="ChEBI" id="CHEBI:83665"/>
        <dbReference type="ChEBI" id="CHEBI:456215"/>
        <dbReference type="EC" id="6.3.4.19"/>
    </reaction>
</comment>
<keyword evidence="4 6" id="KW-0067">ATP-binding</keyword>
<dbReference type="STRING" id="690566.Sphch_1599"/>
<dbReference type="RefSeq" id="WP_013847547.1">
    <property type="nucleotide sequence ID" value="NC_015593.1"/>
</dbReference>
<dbReference type="PANTHER" id="PTHR43033:SF1">
    <property type="entry name" value="TRNA(ILE)-LYSIDINE SYNTHASE-RELATED"/>
    <property type="match status" value="1"/>
</dbReference>
<evidence type="ECO:0000256" key="5">
    <source>
        <dbReference type="ARBA" id="ARBA00048539"/>
    </source>
</evidence>
<sequence length="314" mass="33779">MAEGDLEARLRQAVEALAENAASARFGVAVSGGPDSMALLDLAARAFSGRVEAATVDHGLREASADEAAMVADWCGNAGIAHATLHPKGAVRGNVQSWARSQRYALLEEWRTAQGLDWLLTAHHADDQLETLLMRLNRGAGVGGLAGVRARQGVVLRPLLGMRKAELLAYALEQDLPYIDDPSNSDPRFDRAALRSALAGVDWIDAAAAGRSAAALAEAEEALDWMVAGIEADHVRPDGDGLALDRTDLPRELLRRLVLRMIGRLQPDAPPQRGEALDRLIAAARKGEKMSIGRLVLKGGAHWTLKIAPQRRWQ</sequence>
<dbReference type="NCBIfam" id="TIGR02432">
    <property type="entry name" value="lysidine_TilS_N"/>
    <property type="match status" value="1"/>
</dbReference>
<dbReference type="GO" id="GO:0032267">
    <property type="term" value="F:tRNA(Ile)-lysidine synthase activity"/>
    <property type="evidence" value="ECO:0007669"/>
    <property type="project" value="UniProtKB-EC"/>
</dbReference>
<keyword evidence="6" id="KW-0963">Cytoplasm</keyword>
<dbReference type="Pfam" id="PF01171">
    <property type="entry name" value="ATP_bind_3"/>
    <property type="match status" value="1"/>
</dbReference>
<keyword evidence="2 6" id="KW-0819">tRNA processing</keyword>
<evidence type="ECO:0000256" key="4">
    <source>
        <dbReference type="ARBA" id="ARBA00022840"/>
    </source>
</evidence>
<organism evidence="8 9">
    <name type="scientific">Sphingobium chlorophenolicum L-1</name>
    <dbReference type="NCBI Taxonomy" id="690566"/>
    <lineage>
        <taxon>Bacteria</taxon>
        <taxon>Pseudomonadati</taxon>
        <taxon>Pseudomonadota</taxon>
        <taxon>Alphaproteobacteria</taxon>
        <taxon>Sphingomonadales</taxon>
        <taxon>Sphingomonadaceae</taxon>
        <taxon>Sphingobium</taxon>
    </lineage>
</organism>
<accession>F6EZ46</accession>
<dbReference type="GO" id="GO:0005737">
    <property type="term" value="C:cytoplasm"/>
    <property type="evidence" value="ECO:0007669"/>
    <property type="project" value="UniProtKB-SubCell"/>
</dbReference>
<comment type="domain">
    <text evidence="6">The N-terminal region contains the highly conserved SGGXDS motif, predicted to be a P-loop motif involved in ATP binding.</text>
</comment>
<evidence type="ECO:0000313" key="9">
    <source>
        <dbReference type="Proteomes" id="UP000007150"/>
    </source>
</evidence>
<dbReference type="PANTHER" id="PTHR43033">
    <property type="entry name" value="TRNA(ILE)-LYSIDINE SYNTHASE-RELATED"/>
    <property type="match status" value="1"/>
</dbReference>
<evidence type="ECO:0000259" key="7">
    <source>
        <dbReference type="Pfam" id="PF01171"/>
    </source>
</evidence>
<dbReference type="Proteomes" id="UP000007150">
    <property type="component" value="Chromosome 1"/>
</dbReference>
<dbReference type="InterPro" id="IPR012795">
    <property type="entry name" value="tRNA_Ile_lys_synt_N"/>
</dbReference>
<evidence type="ECO:0000256" key="2">
    <source>
        <dbReference type="ARBA" id="ARBA00022694"/>
    </source>
</evidence>
<dbReference type="GO" id="GO:0005524">
    <property type="term" value="F:ATP binding"/>
    <property type="evidence" value="ECO:0007669"/>
    <property type="project" value="UniProtKB-UniRule"/>
</dbReference>
<evidence type="ECO:0000256" key="6">
    <source>
        <dbReference type="HAMAP-Rule" id="MF_01161"/>
    </source>
</evidence>
<dbReference type="InterPro" id="IPR011063">
    <property type="entry name" value="TilS/TtcA_N"/>
</dbReference>
<evidence type="ECO:0000256" key="3">
    <source>
        <dbReference type="ARBA" id="ARBA00022741"/>
    </source>
</evidence>
<dbReference type="GO" id="GO:0006400">
    <property type="term" value="P:tRNA modification"/>
    <property type="evidence" value="ECO:0007669"/>
    <property type="project" value="UniProtKB-UniRule"/>
</dbReference>
<keyword evidence="3 6" id="KW-0547">Nucleotide-binding</keyword>
<dbReference type="KEGG" id="sch:Sphch_1599"/>
<dbReference type="SUPFAM" id="SSF52402">
    <property type="entry name" value="Adenine nucleotide alpha hydrolases-like"/>
    <property type="match status" value="1"/>
</dbReference>
<reference evidence="8 9" key="1">
    <citation type="submission" date="2011-05" db="EMBL/GenBank/DDBJ databases">
        <title>Complete sequence of chromosome 1 of Sphingobium chlorophenolicum L-1.</title>
        <authorList>
            <consortium name="US DOE Joint Genome Institute"/>
            <person name="Lucas S."/>
            <person name="Han J."/>
            <person name="Lapidus A."/>
            <person name="Cheng J.-F."/>
            <person name="Goodwin L."/>
            <person name="Pitluck S."/>
            <person name="Peters L."/>
            <person name="Daligault H."/>
            <person name="Han C."/>
            <person name="Tapia R."/>
            <person name="Land M."/>
            <person name="Hauser L."/>
            <person name="Kyrpides N."/>
            <person name="Ivanova N."/>
            <person name="Pagani I."/>
            <person name="Turner P."/>
            <person name="Copley S."/>
            <person name="Woyke T."/>
        </authorList>
    </citation>
    <scope>NUCLEOTIDE SEQUENCE [LARGE SCALE GENOMIC DNA]</scope>
    <source>
        <strain evidence="8 9">L-1</strain>
    </source>
</reference>
<feature type="domain" description="tRNA(Ile)-lysidine/2-thiocytidine synthase N-terminal" evidence="7">
    <location>
        <begin position="26"/>
        <end position="196"/>
    </location>
</feature>
<dbReference type="CDD" id="cd01992">
    <property type="entry name" value="TilS_N"/>
    <property type="match status" value="1"/>
</dbReference>
<keyword evidence="1 6" id="KW-0436">Ligase</keyword>
<comment type="similarity">
    <text evidence="6">Belongs to the tRNA(Ile)-lysidine synthase family.</text>
</comment>
<proteinExistence type="inferred from homology"/>
<keyword evidence="9" id="KW-1185">Reference proteome</keyword>
<evidence type="ECO:0000256" key="1">
    <source>
        <dbReference type="ARBA" id="ARBA00022598"/>
    </source>
</evidence>
<dbReference type="HAMAP" id="MF_01161">
    <property type="entry name" value="tRNA_Ile_lys_synt"/>
    <property type="match status" value="1"/>
</dbReference>
<gene>
    <name evidence="6" type="primary">tilS</name>
    <name evidence="8" type="ORF">Sphch_1599</name>
</gene>
<dbReference type="EC" id="6.3.4.19" evidence="6"/>
<dbReference type="EMBL" id="CP002798">
    <property type="protein sequence ID" value="AEG49287.1"/>
    <property type="molecule type" value="Genomic_DNA"/>
</dbReference>
<protein>
    <recommendedName>
        <fullName evidence="6">tRNA(Ile)-lysidine synthase</fullName>
        <ecNumber evidence="6">6.3.4.19</ecNumber>
    </recommendedName>
    <alternativeName>
        <fullName evidence="6">tRNA(Ile)-2-lysyl-cytidine synthase</fullName>
    </alternativeName>
    <alternativeName>
        <fullName evidence="6">tRNA(Ile)-lysidine synthetase</fullName>
    </alternativeName>
</protein>
<dbReference type="InterPro" id="IPR014729">
    <property type="entry name" value="Rossmann-like_a/b/a_fold"/>
</dbReference>
<comment type="subcellular location">
    <subcellularLocation>
        <location evidence="6">Cytoplasm</location>
    </subcellularLocation>
</comment>
<dbReference type="Gene3D" id="3.40.50.620">
    <property type="entry name" value="HUPs"/>
    <property type="match status" value="1"/>
</dbReference>
<name>F6EZ46_SPHCR</name>
<dbReference type="HOGENOM" id="CLU_018869_3_0_5"/>
<dbReference type="AlphaFoldDB" id="F6EZ46"/>
<evidence type="ECO:0000313" key="8">
    <source>
        <dbReference type="EMBL" id="AEG49287.1"/>
    </source>
</evidence>
<feature type="binding site" evidence="6">
    <location>
        <begin position="31"/>
        <end position="36"/>
    </location>
    <ligand>
        <name>ATP</name>
        <dbReference type="ChEBI" id="CHEBI:30616"/>
    </ligand>
</feature>
<dbReference type="InterPro" id="IPR012094">
    <property type="entry name" value="tRNA_Ile_lys_synt"/>
</dbReference>
<comment type="function">
    <text evidence="6">Ligates lysine onto the cytidine present at position 34 of the AUA codon-specific tRNA(Ile) that contains the anticodon CAU, in an ATP-dependent manner. Cytidine is converted to lysidine, thus changing the amino acid specificity of the tRNA from methionine to isoleucine.</text>
</comment>